<protein>
    <submittedName>
        <fullName evidence="8">Hly-III related protein</fullName>
    </submittedName>
</protein>
<evidence type="ECO:0000256" key="4">
    <source>
        <dbReference type="ARBA" id="ARBA00022989"/>
    </source>
</evidence>
<keyword evidence="9" id="KW-1185">Reference proteome</keyword>
<feature type="transmembrane region" description="Helical" evidence="7">
    <location>
        <begin position="6"/>
        <end position="26"/>
    </location>
</feature>
<sequence length="208" mass="23248">MDRLIFNFNIIAALVTALLSSTYHTLMNHSFSISALCLRIDYAGILLLIQSSFISGIYVGFYCEPFLQKVYWTMITSLSTITAVLVLHPKLQGPKLRSTRTTAFVLTGLSGFAPIGHGLFLYGWNEMWERSGMPFWLLEGAAYGIGAAFFATRIPERLKWGRFDIWGSSHQIFHVCVVAGAVAHLWGVWDAWAWNYRNGNVGSCGVRG</sequence>
<dbReference type="GO" id="GO:0038023">
    <property type="term" value="F:signaling receptor activity"/>
    <property type="evidence" value="ECO:0007669"/>
    <property type="project" value="TreeGrafter"/>
</dbReference>
<feature type="binding site" evidence="6">
    <location>
        <position position="170"/>
    </location>
    <ligand>
        <name>Zn(2+)</name>
        <dbReference type="ChEBI" id="CHEBI:29105"/>
    </ligand>
</feature>
<name>A0A8E2JYX8_9PEZI</name>
<feature type="transmembrane region" description="Helical" evidence="7">
    <location>
        <begin position="101"/>
        <end position="121"/>
    </location>
</feature>
<evidence type="ECO:0000256" key="7">
    <source>
        <dbReference type="SAM" id="Phobius"/>
    </source>
</evidence>
<feature type="transmembrane region" description="Helical" evidence="7">
    <location>
        <begin position="172"/>
        <end position="189"/>
    </location>
</feature>
<feature type="transmembrane region" description="Helical" evidence="7">
    <location>
        <begin position="133"/>
        <end position="151"/>
    </location>
</feature>
<evidence type="ECO:0000256" key="5">
    <source>
        <dbReference type="ARBA" id="ARBA00023136"/>
    </source>
</evidence>
<evidence type="ECO:0000313" key="9">
    <source>
        <dbReference type="Proteomes" id="UP000250140"/>
    </source>
</evidence>
<reference evidence="8 9" key="1">
    <citation type="journal article" date="2016" name="Nat. Commun.">
        <title>Ectomycorrhizal ecology is imprinted in the genome of the dominant symbiotic fungus Cenococcum geophilum.</title>
        <authorList>
            <consortium name="DOE Joint Genome Institute"/>
            <person name="Peter M."/>
            <person name="Kohler A."/>
            <person name="Ohm R.A."/>
            <person name="Kuo A."/>
            <person name="Krutzmann J."/>
            <person name="Morin E."/>
            <person name="Arend M."/>
            <person name="Barry K.W."/>
            <person name="Binder M."/>
            <person name="Choi C."/>
            <person name="Clum A."/>
            <person name="Copeland A."/>
            <person name="Grisel N."/>
            <person name="Haridas S."/>
            <person name="Kipfer T."/>
            <person name="LaButti K."/>
            <person name="Lindquist E."/>
            <person name="Lipzen A."/>
            <person name="Maire R."/>
            <person name="Meier B."/>
            <person name="Mihaltcheva S."/>
            <person name="Molinier V."/>
            <person name="Murat C."/>
            <person name="Poggeler S."/>
            <person name="Quandt C.A."/>
            <person name="Sperisen C."/>
            <person name="Tritt A."/>
            <person name="Tisserant E."/>
            <person name="Crous P.W."/>
            <person name="Henrissat B."/>
            <person name="Nehls U."/>
            <person name="Egli S."/>
            <person name="Spatafora J.W."/>
            <person name="Grigoriev I.V."/>
            <person name="Martin F.M."/>
        </authorList>
    </citation>
    <scope>NUCLEOTIDE SEQUENCE [LARGE SCALE GENOMIC DNA]</scope>
    <source>
        <strain evidence="8 9">CBS 207.34</strain>
    </source>
</reference>
<proteinExistence type="inferred from homology"/>
<dbReference type="GO" id="GO:0046872">
    <property type="term" value="F:metal ion binding"/>
    <property type="evidence" value="ECO:0007669"/>
    <property type="project" value="UniProtKB-KW"/>
</dbReference>
<dbReference type="PANTHER" id="PTHR20855">
    <property type="entry name" value="ADIPOR/PROGESTIN RECEPTOR-RELATED"/>
    <property type="match status" value="1"/>
</dbReference>
<evidence type="ECO:0000256" key="6">
    <source>
        <dbReference type="PIRSR" id="PIRSR604254-1"/>
    </source>
</evidence>
<feature type="transmembrane region" description="Helical" evidence="7">
    <location>
        <begin position="38"/>
        <end position="58"/>
    </location>
</feature>
<keyword evidence="6" id="KW-0862">Zinc</keyword>
<comment type="subcellular location">
    <subcellularLocation>
        <location evidence="1">Membrane</location>
        <topology evidence="1">Multi-pass membrane protein</topology>
    </subcellularLocation>
</comment>
<evidence type="ECO:0000256" key="1">
    <source>
        <dbReference type="ARBA" id="ARBA00004141"/>
    </source>
</evidence>
<dbReference type="PANTHER" id="PTHR20855:SF52">
    <property type="entry name" value="ADIPONECTIN RECEPTOR PROTEIN"/>
    <property type="match status" value="1"/>
</dbReference>
<dbReference type="GO" id="GO:0016020">
    <property type="term" value="C:membrane"/>
    <property type="evidence" value="ECO:0007669"/>
    <property type="project" value="UniProtKB-SubCell"/>
</dbReference>
<feature type="binding site" evidence="6">
    <location>
        <position position="174"/>
    </location>
    <ligand>
        <name>Zn(2+)</name>
        <dbReference type="ChEBI" id="CHEBI:29105"/>
    </ligand>
</feature>
<dbReference type="EMBL" id="KV748594">
    <property type="protein sequence ID" value="OCL14267.1"/>
    <property type="molecule type" value="Genomic_DNA"/>
</dbReference>
<dbReference type="GO" id="GO:0006882">
    <property type="term" value="P:intracellular zinc ion homeostasis"/>
    <property type="evidence" value="ECO:0007669"/>
    <property type="project" value="TreeGrafter"/>
</dbReference>
<organism evidence="8 9">
    <name type="scientific">Glonium stellatum</name>
    <dbReference type="NCBI Taxonomy" id="574774"/>
    <lineage>
        <taxon>Eukaryota</taxon>
        <taxon>Fungi</taxon>
        <taxon>Dikarya</taxon>
        <taxon>Ascomycota</taxon>
        <taxon>Pezizomycotina</taxon>
        <taxon>Dothideomycetes</taxon>
        <taxon>Pleosporomycetidae</taxon>
        <taxon>Gloniales</taxon>
        <taxon>Gloniaceae</taxon>
        <taxon>Glonium</taxon>
    </lineage>
</organism>
<feature type="transmembrane region" description="Helical" evidence="7">
    <location>
        <begin position="70"/>
        <end position="89"/>
    </location>
</feature>
<evidence type="ECO:0000256" key="2">
    <source>
        <dbReference type="ARBA" id="ARBA00007018"/>
    </source>
</evidence>
<dbReference type="OrthoDB" id="529367at2759"/>
<evidence type="ECO:0000313" key="8">
    <source>
        <dbReference type="EMBL" id="OCL14267.1"/>
    </source>
</evidence>
<comment type="similarity">
    <text evidence="2">Belongs to the ADIPOR family.</text>
</comment>
<keyword evidence="5 7" id="KW-0472">Membrane</keyword>
<dbReference type="Proteomes" id="UP000250140">
    <property type="component" value="Unassembled WGS sequence"/>
</dbReference>
<gene>
    <name evidence="8" type="ORF">AOQ84DRAFT_351604</name>
</gene>
<feature type="binding site" evidence="6">
    <location>
        <position position="24"/>
    </location>
    <ligand>
        <name>Zn(2+)</name>
        <dbReference type="ChEBI" id="CHEBI:29105"/>
    </ligand>
</feature>
<dbReference type="InterPro" id="IPR004254">
    <property type="entry name" value="AdipoR/HlyIII-related"/>
</dbReference>
<dbReference type="Pfam" id="PF03006">
    <property type="entry name" value="HlyIII"/>
    <property type="match status" value="1"/>
</dbReference>
<keyword evidence="3 7" id="KW-0812">Transmembrane</keyword>
<accession>A0A8E2JYX8</accession>
<keyword evidence="4 7" id="KW-1133">Transmembrane helix</keyword>
<dbReference type="AlphaFoldDB" id="A0A8E2JYX8"/>
<keyword evidence="6" id="KW-0479">Metal-binding</keyword>
<evidence type="ECO:0000256" key="3">
    <source>
        <dbReference type="ARBA" id="ARBA00022692"/>
    </source>
</evidence>